<organism evidence="3 4">
    <name type="scientific">Clavispora lusitaniae</name>
    <name type="common">Candida lusitaniae</name>
    <dbReference type="NCBI Taxonomy" id="36911"/>
    <lineage>
        <taxon>Eukaryota</taxon>
        <taxon>Fungi</taxon>
        <taxon>Dikarya</taxon>
        <taxon>Ascomycota</taxon>
        <taxon>Saccharomycotina</taxon>
        <taxon>Pichiomycetes</taxon>
        <taxon>Metschnikowiaceae</taxon>
        <taxon>Clavispora</taxon>
    </lineage>
</organism>
<dbReference type="PANTHER" id="PTHR20903">
    <property type="entry name" value="PREFOLDIN SUBUNIT 1-RELATED"/>
    <property type="match status" value="1"/>
</dbReference>
<dbReference type="GO" id="GO:0051082">
    <property type="term" value="F:unfolded protein binding"/>
    <property type="evidence" value="ECO:0007669"/>
    <property type="project" value="InterPro"/>
</dbReference>
<gene>
    <name evidence="3" type="ORF">A9F13_13g01562</name>
</gene>
<name>A0AA91PXQ9_CLALS</name>
<dbReference type="GO" id="GO:0005737">
    <property type="term" value="C:cytoplasm"/>
    <property type="evidence" value="ECO:0007669"/>
    <property type="project" value="TreeGrafter"/>
</dbReference>
<dbReference type="InterPro" id="IPR009053">
    <property type="entry name" value="Prefoldin"/>
</dbReference>
<proteinExistence type="inferred from homology"/>
<dbReference type="Pfam" id="PF01920">
    <property type="entry name" value="Prefoldin_2"/>
    <property type="match status" value="1"/>
</dbReference>
<dbReference type="KEGG" id="clus:A9F13_13g01562"/>
<evidence type="ECO:0000313" key="3">
    <source>
        <dbReference type="EMBL" id="OVF07447.1"/>
    </source>
</evidence>
<accession>A0AA91PXQ9</accession>
<evidence type="ECO:0000313" key="4">
    <source>
        <dbReference type="Proteomes" id="UP000195602"/>
    </source>
</evidence>
<keyword evidence="2" id="KW-0143">Chaperone</keyword>
<comment type="caution">
    <text evidence="3">The sequence shown here is derived from an EMBL/GenBank/DDBJ whole genome shotgun (WGS) entry which is preliminary data.</text>
</comment>
<dbReference type="AlphaFoldDB" id="A0AA91PXQ9"/>
<dbReference type="OMA" id="WRSCGKM"/>
<dbReference type="GO" id="GO:0016272">
    <property type="term" value="C:prefoldin complex"/>
    <property type="evidence" value="ECO:0007669"/>
    <property type="project" value="InterPro"/>
</dbReference>
<sequence length="119" mass="13596">MSLDPQSLQKLLIEMDNQLNKSRAELNMCNLQLERVDANLKIIESTTSRLNKLTSPGDKVWKGIGKAFVQNDVSEYLVKIGEDKKQFAETEKSLKTKKHYLEANLEKTIQNMTEIVGKK</sequence>
<reference evidence="3 4" key="1">
    <citation type="submission" date="2017-04" db="EMBL/GenBank/DDBJ databases">
        <title>Draft genome of the yeast Clavispora lusitaniae type strain CBS 6936.</title>
        <authorList>
            <person name="Durrens P."/>
            <person name="Klopp C."/>
            <person name="Biteau N."/>
            <person name="Fitton-Ouhabi V."/>
            <person name="Dementhon K."/>
            <person name="Accoceberry I."/>
            <person name="Sherman D.J."/>
            <person name="Noel T."/>
        </authorList>
    </citation>
    <scope>NUCLEOTIDE SEQUENCE [LARGE SCALE GENOMIC DNA]</scope>
    <source>
        <strain evidence="3 4">CBS 6936</strain>
    </source>
</reference>
<evidence type="ECO:0000256" key="2">
    <source>
        <dbReference type="ARBA" id="ARBA00023186"/>
    </source>
</evidence>
<protein>
    <submittedName>
        <fullName evidence="3">Prefolding complex chaperone subunit</fullName>
    </submittedName>
</protein>
<dbReference type="InterPro" id="IPR002777">
    <property type="entry name" value="PFD_beta-like"/>
</dbReference>
<dbReference type="SUPFAM" id="SSF46579">
    <property type="entry name" value="Prefoldin"/>
    <property type="match status" value="1"/>
</dbReference>
<evidence type="ECO:0000256" key="1">
    <source>
        <dbReference type="ARBA" id="ARBA00008045"/>
    </source>
</evidence>
<dbReference type="Proteomes" id="UP000195602">
    <property type="component" value="Unassembled WGS sequence"/>
</dbReference>
<dbReference type="GO" id="GO:0044183">
    <property type="term" value="F:protein folding chaperone"/>
    <property type="evidence" value="ECO:0007669"/>
    <property type="project" value="TreeGrafter"/>
</dbReference>
<dbReference type="PANTHER" id="PTHR20903:SF0">
    <property type="entry name" value="PREFOLDIN SUBUNIT 1"/>
    <property type="match status" value="1"/>
</dbReference>
<dbReference type="EMBL" id="LYUB02000013">
    <property type="protein sequence ID" value="OVF07447.1"/>
    <property type="molecule type" value="Genomic_DNA"/>
</dbReference>
<dbReference type="Gene3D" id="1.10.287.370">
    <property type="match status" value="1"/>
</dbReference>
<comment type="similarity">
    <text evidence="1">Belongs to the prefoldin subunit beta family.</text>
</comment>